<dbReference type="OrthoDB" id="4319383at2"/>
<gene>
    <name evidence="2" type="ORF">AN221_16365</name>
</gene>
<keyword evidence="1" id="KW-0812">Transmembrane</keyword>
<dbReference type="AlphaFoldDB" id="A0A1E7LUL1"/>
<feature type="transmembrane region" description="Helical" evidence="1">
    <location>
        <begin position="7"/>
        <end position="24"/>
    </location>
</feature>
<accession>A0A1E7LUL1</accession>
<dbReference type="GeneID" id="97337938"/>
<evidence type="ECO:0000313" key="3">
    <source>
        <dbReference type="Proteomes" id="UP000175971"/>
    </source>
</evidence>
<evidence type="ECO:0000313" key="2">
    <source>
        <dbReference type="EMBL" id="OEV19583.1"/>
    </source>
</evidence>
<organism evidence="2 3">
    <name type="scientific">Streptomyces nanshensis</name>
    <dbReference type="NCBI Taxonomy" id="518642"/>
    <lineage>
        <taxon>Bacteria</taxon>
        <taxon>Bacillati</taxon>
        <taxon>Actinomycetota</taxon>
        <taxon>Actinomycetes</taxon>
        <taxon>Kitasatosporales</taxon>
        <taxon>Streptomycetaceae</taxon>
        <taxon>Streptomyces</taxon>
    </lineage>
</organism>
<keyword evidence="1" id="KW-0472">Membrane</keyword>
<evidence type="ECO:0000256" key="1">
    <source>
        <dbReference type="SAM" id="Phobius"/>
    </source>
</evidence>
<name>A0A1E7LUL1_9ACTN</name>
<dbReference type="RefSeq" id="WP_019766313.1">
    <property type="nucleotide sequence ID" value="NZ_LJGZ01000082.1"/>
</dbReference>
<feature type="transmembrane region" description="Helical" evidence="1">
    <location>
        <begin position="44"/>
        <end position="65"/>
    </location>
</feature>
<comment type="caution">
    <text evidence="2">The sequence shown here is derived from an EMBL/GenBank/DDBJ whole genome shotgun (WGS) entry which is preliminary data.</text>
</comment>
<dbReference type="PATRIC" id="fig|518642.7.peg.112"/>
<sequence>MKKLIEAVGFIVLLQGIGGLVYEWTGWLRLWTLARHMDFFGDRALFVSIVLIVTGFAIMIAPDAVRKKS</sequence>
<keyword evidence="3" id="KW-1185">Reference proteome</keyword>
<dbReference type="EMBL" id="LJGZ01000082">
    <property type="protein sequence ID" value="OEV19583.1"/>
    <property type="molecule type" value="Genomic_DNA"/>
</dbReference>
<dbReference type="Proteomes" id="UP000175971">
    <property type="component" value="Unassembled WGS sequence"/>
</dbReference>
<reference evidence="2 3" key="1">
    <citation type="journal article" date="2016" name="Front. Microbiol.">
        <title>Comparative Genomics Analysis of Streptomyces Species Reveals Their Adaptation to the Marine Environment and Their Diversity at the Genomic Level.</title>
        <authorList>
            <person name="Tian X."/>
            <person name="Zhang Z."/>
            <person name="Yang T."/>
            <person name="Chen M."/>
            <person name="Li J."/>
            <person name="Chen F."/>
            <person name="Yang J."/>
            <person name="Li W."/>
            <person name="Zhang B."/>
            <person name="Zhang Z."/>
            <person name="Wu J."/>
            <person name="Zhang C."/>
            <person name="Long L."/>
            <person name="Xiao J."/>
        </authorList>
    </citation>
    <scope>NUCLEOTIDE SEQUENCE [LARGE SCALE GENOMIC DNA]</scope>
    <source>
        <strain evidence="2 3">SCSIO M10372</strain>
    </source>
</reference>
<proteinExistence type="predicted"/>
<keyword evidence="1" id="KW-1133">Transmembrane helix</keyword>
<protein>
    <submittedName>
        <fullName evidence="2">Uncharacterized protein</fullName>
    </submittedName>
</protein>